<evidence type="ECO:0000313" key="2">
    <source>
        <dbReference type="Proteomes" id="UP000620550"/>
    </source>
</evidence>
<name>A0ABQ3HZ04_9SPHI</name>
<organism evidence="1 2">
    <name type="scientific">Sphingobacterium griseoflavum</name>
    <dbReference type="NCBI Taxonomy" id="1474952"/>
    <lineage>
        <taxon>Bacteria</taxon>
        <taxon>Pseudomonadati</taxon>
        <taxon>Bacteroidota</taxon>
        <taxon>Sphingobacteriia</taxon>
        <taxon>Sphingobacteriales</taxon>
        <taxon>Sphingobacteriaceae</taxon>
        <taxon>Sphingobacterium</taxon>
    </lineage>
</organism>
<keyword evidence="2" id="KW-1185">Reference proteome</keyword>
<gene>
    <name evidence="1" type="ORF">GCM10017764_35210</name>
</gene>
<reference evidence="2" key="1">
    <citation type="journal article" date="2019" name="Int. J. Syst. Evol. Microbiol.">
        <title>The Global Catalogue of Microorganisms (GCM) 10K type strain sequencing project: providing services to taxonomists for standard genome sequencing and annotation.</title>
        <authorList>
            <consortium name="The Broad Institute Genomics Platform"/>
            <consortium name="The Broad Institute Genome Sequencing Center for Infectious Disease"/>
            <person name="Wu L."/>
            <person name="Ma J."/>
        </authorList>
    </citation>
    <scope>NUCLEOTIDE SEQUENCE [LARGE SCALE GENOMIC DNA]</scope>
    <source>
        <strain evidence="2">CGMCC 1.12966</strain>
    </source>
</reference>
<protein>
    <submittedName>
        <fullName evidence="1">Uncharacterized protein</fullName>
    </submittedName>
</protein>
<sequence length="99" mass="11417">MFALQTQYDMERKSQVVYTNSGEEMLFQYDIKDKDAQSFVITDIDKAGENMPDIRVSRPDDAEHPSFISHDEERPIAIVDEDSPLMKFCRLVLADELGE</sequence>
<dbReference type="Proteomes" id="UP000620550">
    <property type="component" value="Unassembled WGS sequence"/>
</dbReference>
<comment type="caution">
    <text evidence="1">The sequence shown here is derived from an EMBL/GenBank/DDBJ whole genome shotgun (WGS) entry which is preliminary data.</text>
</comment>
<dbReference type="EMBL" id="BNAF01000019">
    <property type="protein sequence ID" value="GHE49148.1"/>
    <property type="molecule type" value="Genomic_DNA"/>
</dbReference>
<evidence type="ECO:0000313" key="1">
    <source>
        <dbReference type="EMBL" id="GHE49148.1"/>
    </source>
</evidence>
<proteinExistence type="predicted"/>
<accession>A0ABQ3HZ04</accession>